<dbReference type="EMBL" id="JTJZ01000020">
    <property type="protein sequence ID" value="KHS51881.1"/>
    <property type="molecule type" value="Genomic_DNA"/>
</dbReference>
<dbReference type="Proteomes" id="UP000075950">
    <property type="component" value="Chromosome"/>
</dbReference>
<keyword evidence="1" id="KW-0472">Membrane</keyword>
<dbReference type="KEGG" id="bly:A2T55_08260"/>
<reference evidence="3 4" key="1">
    <citation type="submission" date="2014-11" db="EMBL/GenBank/DDBJ databases">
        <title>Draft Genome Sequence of Brevibacterium linens AE038-8.</title>
        <authorList>
            <person name="Maizel D."/>
            <person name="Utturkar S.M."/>
            <person name="Brown S.D."/>
            <person name="Ferrero M."/>
            <person name="Rosen B.P."/>
        </authorList>
    </citation>
    <scope>NUCLEOTIDE SEQUENCE [LARGE SCALE GENOMIC DNA]</scope>
    <source>
        <strain evidence="3 4">AE038-8</strain>
    </source>
</reference>
<accession>A0A142NLW2</accession>
<dbReference type="AlphaFoldDB" id="A0A0B9A8S7"/>
<gene>
    <name evidence="2" type="ORF">A2T55_08260</name>
    <name evidence="3" type="ORF">AE0388_2431</name>
</gene>
<keyword evidence="1" id="KW-1133">Transmembrane helix</keyword>
<dbReference type="EMBL" id="CP014869">
    <property type="protein sequence ID" value="AMT93774.1"/>
    <property type="molecule type" value="Genomic_DNA"/>
</dbReference>
<reference evidence="2" key="2">
    <citation type="submission" date="2016-03" db="EMBL/GenBank/DDBJ databases">
        <authorList>
            <person name="Zhu Y."/>
            <person name="Sun C."/>
        </authorList>
    </citation>
    <scope>NUCLEOTIDE SEQUENCE</scope>
    <source>
        <strain evidence="2">BS258</strain>
    </source>
</reference>
<keyword evidence="4" id="KW-1185">Reference proteome</keyword>
<evidence type="ECO:0000313" key="5">
    <source>
        <dbReference type="Proteomes" id="UP000075950"/>
    </source>
</evidence>
<evidence type="ECO:0000313" key="4">
    <source>
        <dbReference type="Proteomes" id="UP000031488"/>
    </source>
</evidence>
<name>A0A0B9A8S7_BRELN</name>
<keyword evidence="1" id="KW-0812">Transmembrane</keyword>
<proteinExistence type="predicted"/>
<dbReference type="OrthoDB" id="4807886at2"/>
<dbReference type="PATRIC" id="fig|1703.6.peg.2331"/>
<feature type="transmembrane region" description="Helical" evidence="1">
    <location>
        <begin position="7"/>
        <end position="27"/>
    </location>
</feature>
<dbReference type="RefSeq" id="WP_039210701.1">
    <property type="nucleotide sequence ID" value="NZ_CP014869.1"/>
</dbReference>
<feature type="transmembrane region" description="Helical" evidence="1">
    <location>
        <begin position="33"/>
        <end position="57"/>
    </location>
</feature>
<sequence length="68" mass="7181">MNGAKLFSVATALTLVALLGFMLAGFFPIIVDFAFGIEAVAVILAMTGVAVVSFVTVRKSMENAARHY</sequence>
<protein>
    <submittedName>
        <fullName evidence="3">Uncharacterized protein</fullName>
    </submittedName>
</protein>
<dbReference type="Proteomes" id="UP000031488">
    <property type="component" value="Unassembled WGS sequence"/>
</dbReference>
<reference evidence="5" key="3">
    <citation type="submission" date="2016-03" db="EMBL/GenBank/DDBJ databases">
        <authorList>
            <person name="Ploux O."/>
        </authorList>
    </citation>
    <scope>NUCLEOTIDE SEQUENCE [LARGE SCALE GENOMIC DNA]</scope>
    <source>
        <strain evidence="5">BS258</strain>
    </source>
</reference>
<evidence type="ECO:0000313" key="2">
    <source>
        <dbReference type="EMBL" id="AMT93774.1"/>
    </source>
</evidence>
<evidence type="ECO:0000313" key="3">
    <source>
        <dbReference type="EMBL" id="KHS51881.1"/>
    </source>
</evidence>
<evidence type="ECO:0000256" key="1">
    <source>
        <dbReference type="SAM" id="Phobius"/>
    </source>
</evidence>
<organism evidence="3 4">
    <name type="scientific">Brevibacterium linens</name>
    <dbReference type="NCBI Taxonomy" id="1703"/>
    <lineage>
        <taxon>Bacteria</taxon>
        <taxon>Bacillati</taxon>
        <taxon>Actinomycetota</taxon>
        <taxon>Actinomycetes</taxon>
        <taxon>Micrococcales</taxon>
        <taxon>Brevibacteriaceae</taxon>
        <taxon>Brevibacterium</taxon>
    </lineage>
</organism>
<accession>A0A0B9A8S7</accession>